<dbReference type="InterPro" id="IPR027417">
    <property type="entry name" value="P-loop_NTPase"/>
</dbReference>
<dbReference type="RefSeq" id="XP_019637135.1">
    <property type="nucleotide sequence ID" value="XM_019781576.1"/>
</dbReference>
<proteinExistence type="predicted"/>
<dbReference type="Proteomes" id="UP000515135">
    <property type="component" value="Unplaced"/>
</dbReference>
<protein>
    <submittedName>
        <fullName evidence="2">Uncharacterized protein LOC109479588</fullName>
    </submittedName>
</protein>
<gene>
    <name evidence="2" type="primary">LOC109479588</name>
</gene>
<dbReference type="SUPFAM" id="SSF52540">
    <property type="entry name" value="P-loop containing nucleoside triphosphate hydrolases"/>
    <property type="match status" value="1"/>
</dbReference>
<evidence type="ECO:0000313" key="2">
    <source>
        <dbReference type="RefSeq" id="XP_019637135.1"/>
    </source>
</evidence>
<dbReference type="Gene3D" id="3.40.50.300">
    <property type="entry name" value="P-loop containing nucleotide triphosphate hydrolases"/>
    <property type="match status" value="1"/>
</dbReference>
<evidence type="ECO:0000313" key="1">
    <source>
        <dbReference type="Proteomes" id="UP000515135"/>
    </source>
</evidence>
<keyword evidence="1" id="KW-1185">Reference proteome</keyword>
<accession>A0A6P4Z6S4</accession>
<sequence length="307" mass="34808">MEGARNIPTISELRVQVRQLLKEREEDLNVLVVGLPGSCKSTLINSMNMALAEQWHELAQFGKGDSNKTLWVKKILMFQDKFMNEKVENYEKKVYFWDCAGIENLSDEAYGEFIGLTLDGKVPDGTHLFDSVKKERQLVTVRDLRKKFATVNQENRFHRLLFLCPCDNAAPENLLKLVKDTTTPQGNKSRNLPVFLVMSKADKIPDGQRLQEMGEYKKRKSKAESALVLVGNKKRTTELKLYHAAVEGQDVGCDVDVFGNFLPDEEIDKGLLILLCNLLAPSYDQHLAYNENTSTDSFEPSQQCVVS</sequence>
<reference evidence="2" key="1">
    <citation type="submission" date="2025-08" db="UniProtKB">
        <authorList>
            <consortium name="RefSeq"/>
        </authorList>
    </citation>
    <scope>IDENTIFICATION</scope>
    <source>
        <tissue evidence="2">Gonad</tissue>
    </source>
</reference>
<dbReference type="GeneID" id="109479588"/>
<organism evidence="1 2">
    <name type="scientific">Branchiostoma belcheri</name>
    <name type="common">Amphioxus</name>
    <dbReference type="NCBI Taxonomy" id="7741"/>
    <lineage>
        <taxon>Eukaryota</taxon>
        <taxon>Metazoa</taxon>
        <taxon>Chordata</taxon>
        <taxon>Cephalochordata</taxon>
        <taxon>Leptocardii</taxon>
        <taxon>Amphioxiformes</taxon>
        <taxon>Branchiostomatidae</taxon>
        <taxon>Branchiostoma</taxon>
    </lineage>
</organism>
<dbReference type="OrthoDB" id="6149413at2759"/>
<dbReference type="KEGG" id="bbel:109479588"/>
<name>A0A6P4Z6S4_BRABE</name>
<dbReference type="AlphaFoldDB" id="A0A6P4Z6S4"/>